<dbReference type="Proteomes" id="UP000662747">
    <property type="component" value="Chromosome"/>
</dbReference>
<reference evidence="3 4" key="1">
    <citation type="submission" date="2021-02" db="EMBL/GenBank/DDBJ databases">
        <title>De Novo genome assembly of isolated myxobacteria.</title>
        <authorList>
            <person name="Stevens D.C."/>
        </authorList>
    </citation>
    <scope>NUCLEOTIDE SEQUENCE [LARGE SCALE GENOMIC DNA]</scope>
    <source>
        <strain evidence="4">SCPEA02</strain>
    </source>
</reference>
<evidence type="ECO:0000313" key="3">
    <source>
        <dbReference type="EMBL" id="QSQ20230.1"/>
    </source>
</evidence>
<keyword evidence="2" id="KW-0472">Membrane</keyword>
<accession>A0ABX7NRQ8</accession>
<keyword evidence="4" id="KW-1185">Reference proteome</keyword>
<proteinExistence type="predicted"/>
<dbReference type="InterPro" id="IPR012902">
    <property type="entry name" value="N_methyl_site"/>
</dbReference>
<evidence type="ECO:0000256" key="1">
    <source>
        <dbReference type="SAM" id="MobiDB-lite"/>
    </source>
</evidence>
<dbReference type="PROSITE" id="PS00409">
    <property type="entry name" value="PROKAR_NTER_METHYL"/>
    <property type="match status" value="1"/>
</dbReference>
<keyword evidence="2" id="KW-0812">Transmembrane</keyword>
<feature type="transmembrane region" description="Helical" evidence="2">
    <location>
        <begin position="12"/>
        <end position="35"/>
    </location>
</feature>
<dbReference type="RefSeq" id="WP_206721811.1">
    <property type="nucleotide sequence ID" value="NZ_CP071090.1"/>
</dbReference>
<evidence type="ECO:0000313" key="4">
    <source>
        <dbReference type="Proteomes" id="UP000662747"/>
    </source>
</evidence>
<feature type="region of interest" description="Disordered" evidence="1">
    <location>
        <begin position="356"/>
        <end position="375"/>
    </location>
</feature>
<evidence type="ECO:0000256" key="2">
    <source>
        <dbReference type="SAM" id="Phobius"/>
    </source>
</evidence>
<gene>
    <name evidence="3" type="ORF">JY651_33900</name>
</gene>
<dbReference type="NCBIfam" id="TIGR02532">
    <property type="entry name" value="IV_pilin_GFxxxE"/>
    <property type="match status" value="1"/>
</dbReference>
<organism evidence="3 4">
    <name type="scientific">Pyxidicoccus parkwayensis</name>
    <dbReference type="NCBI Taxonomy" id="2813578"/>
    <lineage>
        <taxon>Bacteria</taxon>
        <taxon>Pseudomonadati</taxon>
        <taxon>Myxococcota</taxon>
        <taxon>Myxococcia</taxon>
        <taxon>Myxococcales</taxon>
        <taxon>Cystobacterineae</taxon>
        <taxon>Myxococcaceae</taxon>
        <taxon>Pyxidicoccus</taxon>
    </lineage>
</organism>
<dbReference type="Pfam" id="PF07963">
    <property type="entry name" value="N_methyl"/>
    <property type="match status" value="1"/>
</dbReference>
<protein>
    <submittedName>
        <fullName evidence="3">Prepilin-type N-terminal cleavage/methylation domain-containing protein</fullName>
    </submittedName>
</protein>
<keyword evidence="2" id="KW-1133">Transmembrane helix</keyword>
<dbReference type="EMBL" id="CP071090">
    <property type="protein sequence ID" value="QSQ20230.1"/>
    <property type="molecule type" value="Genomic_DNA"/>
</dbReference>
<sequence length="397" mass="41366">MTTKRARSAPRGFTLIEVLIASAISLVVLGVAVVVGAQLQRRGYMEERTVETQNAARAARDLMAAGVQRAGAGAGTLPLAVGTKGAGVADLRYAVWPVSDLAAAGAGVPAGQYAGLTSNGLELWETDPGKMVPLAVCNGTGAPWVGTKLCTGVAPPAELDGRVAALVAPEPPARATVCLGVISNLDTTKSPPGDNDYGLTWTPGLPGNPLPAGHPCASYPAATANTLWAATDIYLMPLTARSYRVNWTGGSQPALEMDPDGFAGNQGFTVVSRDIEQLRVRMGVVNPEDAGMLYFPNTAPNRPGLDQCTHAACAGFVTWDAGVALAGDEGPGSARDELLKQVRMVELDITARSQRLDTTAQTSADGGVDRDGNLQDGYKRRHTVIRLAPRNFGYSGF</sequence>
<name>A0ABX7NRQ8_9BACT</name>